<dbReference type="AlphaFoldDB" id="A0A9P6BZ14"/>
<name>A0A9P6BZ14_9AGAR</name>
<gene>
    <name evidence="1" type="ORF">P691DRAFT_806578</name>
</gene>
<evidence type="ECO:0000313" key="2">
    <source>
        <dbReference type="Proteomes" id="UP000807342"/>
    </source>
</evidence>
<dbReference type="Proteomes" id="UP000807342">
    <property type="component" value="Unassembled WGS sequence"/>
</dbReference>
<organism evidence="1 2">
    <name type="scientific">Macrolepiota fuliginosa MF-IS2</name>
    <dbReference type="NCBI Taxonomy" id="1400762"/>
    <lineage>
        <taxon>Eukaryota</taxon>
        <taxon>Fungi</taxon>
        <taxon>Dikarya</taxon>
        <taxon>Basidiomycota</taxon>
        <taxon>Agaricomycotina</taxon>
        <taxon>Agaricomycetes</taxon>
        <taxon>Agaricomycetidae</taxon>
        <taxon>Agaricales</taxon>
        <taxon>Agaricineae</taxon>
        <taxon>Agaricaceae</taxon>
        <taxon>Macrolepiota</taxon>
    </lineage>
</organism>
<keyword evidence="2" id="KW-1185">Reference proteome</keyword>
<proteinExistence type="predicted"/>
<evidence type="ECO:0000313" key="1">
    <source>
        <dbReference type="EMBL" id="KAF9444877.1"/>
    </source>
</evidence>
<protein>
    <submittedName>
        <fullName evidence="1">Uncharacterized protein</fullName>
    </submittedName>
</protein>
<accession>A0A9P6BZ14</accession>
<sequence>MVLLAAFPTAISARPGLATPSADRAGSPGVSAVKDVSYKRMYSRNNLGCQETVAMDSSGKSLKERSSWYITTWNRSSLGCLTILTRYNVQKSSPNSTLAWRSSINDSKTIGTRFTKSGSSTSRRCGDFGQD</sequence>
<dbReference type="EMBL" id="MU151342">
    <property type="protein sequence ID" value="KAF9444877.1"/>
    <property type="molecule type" value="Genomic_DNA"/>
</dbReference>
<comment type="caution">
    <text evidence="1">The sequence shown here is derived from an EMBL/GenBank/DDBJ whole genome shotgun (WGS) entry which is preliminary data.</text>
</comment>
<reference evidence="1" key="1">
    <citation type="submission" date="2020-11" db="EMBL/GenBank/DDBJ databases">
        <authorList>
            <consortium name="DOE Joint Genome Institute"/>
            <person name="Ahrendt S."/>
            <person name="Riley R."/>
            <person name="Andreopoulos W."/>
            <person name="Labutti K."/>
            <person name="Pangilinan J."/>
            <person name="Ruiz-Duenas F.J."/>
            <person name="Barrasa J.M."/>
            <person name="Sanchez-Garcia M."/>
            <person name="Camarero S."/>
            <person name="Miyauchi S."/>
            <person name="Serrano A."/>
            <person name="Linde D."/>
            <person name="Babiker R."/>
            <person name="Drula E."/>
            <person name="Ayuso-Fernandez I."/>
            <person name="Pacheco R."/>
            <person name="Padilla G."/>
            <person name="Ferreira P."/>
            <person name="Barriuso J."/>
            <person name="Kellner H."/>
            <person name="Castanera R."/>
            <person name="Alfaro M."/>
            <person name="Ramirez L."/>
            <person name="Pisabarro A.G."/>
            <person name="Kuo A."/>
            <person name="Tritt A."/>
            <person name="Lipzen A."/>
            <person name="He G."/>
            <person name="Yan M."/>
            <person name="Ng V."/>
            <person name="Cullen D."/>
            <person name="Martin F."/>
            <person name="Rosso M.-N."/>
            <person name="Henrissat B."/>
            <person name="Hibbett D."/>
            <person name="Martinez A.T."/>
            <person name="Grigoriev I.V."/>
        </authorList>
    </citation>
    <scope>NUCLEOTIDE SEQUENCE</scope>
    <source>
        <strain evidence="1">MF-IS2</strain>
    </source>
</reference>